<evidence type="ECO:0000313" key="1">
    <source>
        <dbReference type="EMBL" id="KKK63826.1"/>
    </source>
</evidence>
<name>A0A0F8ZV71_9ZZZZ</name>
<comment type="caution">
    <text evidence="1">The sequence shown here is derived from an EMBL/GenBank/DDBJ whole genome shotgun (WGS) entry which is preliminary data.</text>
</comment>
<dbReference type="AlphaFoldDB" id="A0A0F8ZV71"/>
<dbReference type="EMBL" id="LAZR01061314">
    <property type="protein sequence ID" value="KKK63826.1"/>
    <property type="molecule type" value="Genomic_DNA"/>
</dbReference>
<reference evidence="1" key="1">
    <citation type="journal article" date="2015" name="Nature">
        <title>Complex archaea that bridge the gap between prokaryotes and eukaryotes.</title>
        <authorList>
            <person name="Spang A."/>
            <person name="Saw J.H."/>
            <person name="Jorgensen S.L."/>
            <person name="Zaremba-Niedzwiedzka K."/>
            <person name="Martijn J."/>
            <person name="Lind A.E."/>
            <person name="van Eijk R."/>
            <person name="Schleper C."/>
            <person name="Guy L."/>
            <person name="Ettema T.J."/>
        </authorList>
    </citation>
    <scope>NUCLEOTIDE SEQUENCE</scope>
</reference>
<protein>
    <submittedName>
        <fullName evidence="1">Uncharacterized protein</fullName>
    </submittedName>
</protein>
<sequence>MELRWLILCDENGVKTKPKLQYREDLEEGWQEWENVETVIEKDYEYTE</sequence>
<proteinExistence type="predicted"/>
<gene>
    <name evidence="1" type="ORF">LCGC14_2990380</name>
</gene>
<accession>A0A0F8ZV71</accession>
<organism evidence="1">
    <name type="scientific">marine sediment metagenome</name>
    <dbReference type="NCBI Taxonomy" id="412755"/>
    <lineage>
        <taxon>unclassified sequences</taxon>
        <taxon>metagenomes</taxon>
        <taxon>ecological metagenomes</taxon>
    </lineage>
</organism>